<reference evidence="3" key="1">
    <citation type="submission" date="2021-01" db="EMBL/GenBank/DDBJ databases">
        <title>Whole genome shotgun sequence of Actinoplanes ferrugineus NBRC 15555.</title>
        <authorList>
            <person name="Komaki H."/>
            <person name="Tamura T."/>
        </authorList>
    </citation>
    <scope>NUCLEOTIDE SEQUENCE</scope>
    <source>
        <strain evidence="3">NBRC 15555</strain>
    </source>
</reference>
<comment type="caution">
    <text evidence="3">The sequence shown here is derived from an EMBL/GenBank/DDBJ whole genome shotgun (WGS) entry which is preliminary data.</text>
</comment>
<sequence>MTDLPGAGSGAPADRPAVVGSTGQHHTPPGDGPRQPYDPLDNESAQIMRAMPDRGSVTPEQLAARTGLALRIVLRRLPLLELADLVHRHDGGVALAKGDSQVDAASADLVSAYCAANPGQPIKPYEIARGITAATGRHLGTAAVLNCCLLLTSTGRLAQVAEAPIAFAFPTARMPADEDRTPQP</sequence>
<evidence type="ECO:0000259" key="2">
    <source>
        <dbReference type="Pfam" id="PF17782"/>
    </source>
</evidence>
<evidence type="ECO:0000256" key="1">
    <source>
        <dbReference type="SAM" id="MobiDB-lite"/>
    </source>
</evidence>
<organism evidence="3 4">
    <name type="scientific">Paractinoplanes ferrugineus</name>
    <dbReference type="NCBI Taxonomy" id="113564"/>
    <lineage>
        <taxon>Bacteria</taxon>
        <taxon>Bacillati</taxon>
        <taxon>Actinomycetota</taxon>
        <taxon>Actinomycetes</taxon>
        <taxon>Micromonosporales</taxon>
        <taxon>Micromonosporaceae</taxon>
        <taxon>Paractinoplanes</taxon>
    </lineage>
</organism>
<dbReference type="Gene3D" id="1.10.10.10">
    <property type="entry name" value="Winged helix-like DNA-binding domain superfamily/Winged helix DNA-binding domain"/>
    <property type="match status" value="1"/>
</dbReference>
<dbReference type="Proteomes" id="UP000598174">
    <property type="component" value="Unassembled WGS sequence"/>
</dbReference>
<gene>
    <name evidence="3" type="ORF">Afe05nite_53420</name>
</gene>
<dbReference type="RefSeq" id="WP_203819942.1">
    <property type="nucleotide sequence ID" value="NZ_BAAABP010000027.1"/>
</dbReference>
<name>A0A919MMQ5_9ACTN</name>
<accession>A0A919MMQ5</accession>
<evidence type="ECO:0000313" key="4">
    <source>
        <dbReference type="Proteomes" id="UP000598174"/>
    </source>
</evidence>
<dbReference type="InterPro" id="IPR036388">
    <property type="entry name" value="WH-like_DNA-bd_sf"/>
</dbReference>
<feature type="region of interest" description="Disordered" evidence="1">
    <location>
        <begin position="1"/>
        <end position="41"/>
    </location>
</feature>
<protein>
    <recommendedName>
        <fullName evidence="2">DprA winged helix domain-containing protein</fullName>
    </recommendedName>
</protein>
<dbReference type="EMBL" id="BOMM01000049">
    <property type="protein sequence ID" value="GIE13502.1"/>
    <property type="molecule type" value="Genomic_DNA"/>
</dbReference>
<proteinExistence type="predicted"/>
<keyword evidence="4" id="KW-1185">Reference proteome</keyword>
<evidence type="ECO:0000313" key="3">
    <source>
        <dbReference type="EMBL" id="GIE13502.1"/>
    </source>
</evidence>
<dbReference type="AlphaFoldDB" id="A0A919MMQ5"/>
<dbReference type="Pfam" id="PF17782">
    <property type="entry name" value="WHD_DprA"/>
    <property type="match status" value="1"/>
</dbReference>
<dbReference type="InterPro" id="IPR041614">
    <property type="entry name" value="DprA_WH"/>
</dbReference>
<feature type="domain" description="DprA winged helix" evidence="2">
    <location>
        <begin position="33"/>
        <end position="92"/>
    </location>
</feature>